<dbReference type="Gene3D" id="3.40.1190.20">
    <property type="match status" value="1"/>
</dbReference>
<dbReference type="Proteomes" id="UP000068905">
    <property type="component" value="Chromosome"/>
</dbReference>
<accession>A0A0M3T1Q4</accession>
<evidence type="ECO:0000259" key="7">
    <source>
        <dbReference type="Pfam" id="PF00294"/>
    </source>
</evidence>
<evidence type="ECO:0000313" key="9">
    <source>
        <dbReference type="Proteomes" id="UP000068905"/>
    </source>
</evidence>
<evidence type="ECO:0000256" key="6">
    <source>
        <dbReference type="RuleBase" id="RU003704"/>
    </source>
</evidence>
<dbReference type="InterPro" id="IPR002139">
    <property type="entry name" value="Ribo/fructo_kinase"/>
</dbReference>
<dbReference type="SUPFAM" id="SSF53613">
    <property type="entry name" value="Ribokinase-like"/>
    <property type="match status" value="1"/>
</dbReference>
<keyword evidence="3" id="KW-0547">Nucleotide-binding</keyword>
<evidence type="ECO:0000256" key="5">
    <source>
        <dbReference type="ARBA" id="ARBA00022840"/>
    </source>
</evidence>
<evidence type="ECO:0000256" key="2">
    <source>
        <dbReference type="ARBA" id="ARBA00022679"/>
    </source>
</evidence>
<sequence>MIICAGESLIDMVSFRGEAEYTPHVGGSNFNSSIALGRLGADSYYFGAISNDSYGELIENTLRHSKVKEDFVIKTNRPTTLAYADVIEGIAEYTFVDEHSAGRLLDQSSLKPFLVGLKKAKALLVGGISLQAEPCGSSWQWLIGEVSGHLPIYFDANIRPDFIEDKQSFFDRFIELTSKVDIIKISDEDYRYLYGAQDFSETSKGWLNNGVKLVILTLGSDGAKVLYSDHEVSVQSNKVDVLDTIAAGDTFNAGFLLSLDKQGLLDRESLNSIGKTQLKTALTFANKVASITVTKKGANPPWLEEL</sequence>
<protein>
    <submittedName>
        <fullName evidence="8">Carbohydrate kinase</fullName>
    </submittedName>
</protein>
<dbReference type="InterPro" id="IPR011611">
    <property type="entry name" value="PfkB_dom"/>
</dbReference>
<evidence type="ECO:0000256" key="3">
    <source>
        <dbReference type="ARBA" id="ARBA00022741"/>
    </source>
</evidence>
<evidence type="ECO:0000256" key="4">
    <source>
        <dbReference type="ARBA" id="ARBA00022777"/>
    </source>
</evidence>
<dbReference type="CDD" id="cd01167">
    <property type="entry name" value="bac_FRK"/>
    <property type="match status" value="1"/>
</dbReference>
<dbReference type="KEGG" id="tsn:W908_01965"/>
<proteinExistence type="inferred from homology"/>
<dbReference type="AlphaFoldDB" id="A0A0M3T1Q4"/>
<dbReference type="PRINTS" id="PR00990">
    <property type="entry name" value="RIBOKINASE"/>
</dbReference>
<dbReference type="STRING" id="1125411.W908_01965"/>
<dbReference type="GO" id="GO:0008865">
    <property type="term" value="F:fructokinase activity"/>
    <property type="evidence" value="ECO:0007669"/>
    <property type="project" value="UniProtKB-ARBA"/>
</dbReference>
<evidence type="ECO:0000256" key="1">
    <source>
        <dbReference type="ARBA" id="ARBA00010688"/>
    </source>
</evidence>
<dbReference type="PROSITE" id="PS00584">
    <property type="entry name" value="PFKB_KINASES_2"/>
    <property type="match status" value="1"/>
</dbReference>
<feature type="domain" description="Carbohydrate kinase PfkB" evidence="7">
    <location>
        <begin position="3"/>
        <end position="301"/>
    </location>
</feature>
<organism evidence="8 9">
    <name type="scientific">Candidatus Pseudothioglobus singularis PS1</name>
    <dbReference type="NCBI Taxonomy" id="1125411"/>
    <lineage>
        <taxon>Bacteria</taxon>
        <taxon>Pseudomonadati</taxon>
        <taxon>Pseudomonadota</taxon>
        <taxon>Gammaproteobacteria</taxon>
        <taxon>Candidatus Pseudothioglobaceae</taxon>
        <taxon>Candidatus Pseudothioglobus</taxon>
    </lineage>
</organism>
<dbReference type="RefSeq" id="WP_020026194.1">
    <property type="nucleotide sequence ID" value="NZ_CP006911.1"/>
</dbReference>
<dbReference type="InterPro" id="IPR029056">
    <property type="entry name" value="Ribokinase-like"/>
</dbReference>
<dbReference type="EMBL" id="CP006911">
    <property type="protein sequence ID" value="ALE01481.1"/>
    <property type="molecule type" value="Genomic_DNA"/>
</dbReference>
<reference evidence="8 9" key="1">
    <citation type="journal article" date="2015" name="Genome Announc.">
        <title>Genome Sequence of 'Candidatus Thioglobus singularis' Strain PS1, a Mixotroph from the SUP05 Clade of Marine Gammaproteobacteria.</title>
        <authorList>
            <person name="Marshall K.T."/>
            <person name="Morris R.M."/>
        </authorList>
    </citation>
    <scope>NUCLEOTIDE SEQUENCE [LARGE SCALE GENOMIC DNA]</scope>
    <source>
        <strain evidence="8 9">PS1</strain>
    </source>
</reference>
<dbReference type="GO" id="GO:0005524">
    <property type="term" value="F:ATP binding"/>
    <property type="evidence" value="ECO:0007669"/>
    <property type="project" value="UniProtKB-KW"/>
</dbReference>
<keyword evidence="9" id="KW-1185">Reference proteome</keyword>
<dbReference type="GO" id="GO:0006000">
    <property type="term" value="P:fructose metabolic process"/>
    <property type="evidence" value="ECO:0007669"/>
    <property type="project" value="UniProtKB-ARBA"/>
</dbReference>
<dbReference type="PANTHER" id="PTHR43085">
    <property type="entry name" value="HEXOKINASE FAMILY MEMBER"/>
    <property type="match status" value="1"/>
</dbReference>
<gene>
    <name evidence="8" type="ORF">W908_01965</name>
</gene>
<dbReference type="PATRIC" id="fig|1125411.7.peg.389"/>
<dbReference type="OrthoDB" id="9779730at2"/>
<evidence type="ECO:0000313" key="8">
    <source>
        <dbReference type="EMBL" id="ALE01481.1"/>
    </source>
</evidence>
<dbReference type="PANTHER" id="PTHR43085:SF1">
    <property type="entry name" value="PSEUDOURIDINE KINASE-RELATED"/>
    <property type="match status" value="1"/>
</dbReference>
<dbReference type="Pfam" id="PF00294">
    <property type="entry name" value="PfkB"/>
    <property type="match status" value="1"/>
</dbReference>
<dbReference type="InterPro" id="IPR050306">
    <property type="entry name" value="PfkB_Carbo_kinase"/>
</dbReference>
<keyword evidence="4 6" id="KW-0418">Kinase</keyword>
<name>A0A0M3T1Q4_9GAMM</name>
<comment type="similarity">
    <text evidence="1 6">Belongs to the carbohydrate kinase PfkB family.</text>
</comment>
<keyword evidence="2 6" id="KW-0808">Transferase</keyword>
<dbReference type="InterPro" id="IPR002173">
    <property type="entry name" value="Carboh/pur_kinase_PfkB_CS"/>
</dbReference>
<keyword evidence="5" id="KW-0067">ATP-binding</keyword>